<reference evidence="4" key="1">
    <citation type="submission" date="2015-07" db="EMBL/GenBank/DDBJ databases">
        <title>Near-Complete Genome Sequence of the Cellulolytic Bacterium Bacteroides (Pseudobacteroides) cellulosolvens ATCC 35603.</title>
        <authorList>
            <person name="Dassa B."/>
            <person name="Utturkar S.M."/>
            <person name="Klingeman D.M."/>
            <person name="Hurt R.A."/>
            <person name="Keller M."/>
            <person name="Xu J."/>
            <person name="Reddy Y.H.K."/>
            <person name="Borovok I."/>
            <person name="Grinberg I.R."/>
            <person name="Lamed R."/>
            <person name="Zhivin O."/>
            <person name="Bayer E.A."/>
            <person name="Brown S.D."/>
        </authorList>
    </citation>
    <scope>NUCLEOTIDE SEQUENCE [LARGE SCALE GENOMIC DNA]</scope>
    <source>
        <strain evidence="4">DSM 2933</strain>
    </source>
</reference>
<dbReference type="PANTHER" id="PTHR28008:SF1">
    <property type="entry name" value="DOMAIN PROTEIN, PUTATIVE (AFU_ORTHOLOGUE AFUA_3G10980)-RELATED"/>
    <property type="match status" value="1"/>
</dbReference>
<accession>A0A0L6JLC8</accession>
<keyword evidence="1" id="KW-1133">Transmembrane helix</keyword>
<protein>
    <submittedName>
        <fullName evidence="3">VanZ family protein</fullName>
    </submittedName>
</protein>
<proteinExistence type="predicted"/>
<comment type="caution">
    <text evidence="3">The sequence shown here is derived from an EMBL/GenBank/DDBJ whole genome shotgun (WGS) entry which is preliminary data.</text>
</comment>
<dbReference type="OrthoDB" id="291892at2"/>
<evidence type="ECO:0000313" key="4">
    <source>
        <dbReference type="Proteomes" id="UP000036923"/>
    </source>
</evidence>
<dbReference type="eggNOG" id="COG5652">
    <property type="taxonomic scope" value="Bacteria"/>
</dbReference>
<dbReference type="NCBIfam" id="NF037970">
    <property type="entry name" value="vanZ_1"/>
    <property type="match status" value="1"/>
</dbReference>
<feature type="domain" description="VanZ-like" evidence="2">
    <location>
        <begin position="11"/>
        <end position="145"/>
    </location>
</feature>
<gene>
    <name evidence="3" type="ORF">Bccel_1844</name>
</gene>
<dbReference type="PANTHER" id="PTHR28008">
    <property type="entry name" value="DOMAIN PROTEIN, PUTATIVE (AFU_ORTHOLOGUE AFUA_3G10980)-RELATED"/>
    <property type="match status" value="1"/>
</dbReference>
<keyword evidence="1" id="KW-0472">Membrane</keyword>
<dbReference type="PIRSF" id="PIRSF019083">
    <property type="entry name" value="UCP019083_VanZ"/>
    <property type="match status" value="1"/>
</dbReference>
<feature type="transmembrane region" description="Helical" evidence="1">
    <location>
        <begin position="71"/>
        <end position="88"/>
    </location>
</feature>
<organism evidence="3 4">
    <name type="scientific">Pseudobacteroides cellulosolvens ATCC 35603 = DSM 2933</name>
    <dbReference type="NCBI Taxonomy" id="398512"/>
    <lineage>
        <taxon>Bacteria</taxon>
        <taxon>Bacillati</taxon>
        <taxon>Bacillota</taxon>
        <taxon>Clostridia</taxon>
        <taxon>Eubacteriales</taxon>
        <taxon>Oscillospiraceae</taxon>
        <taxon>Pseudobacteroides</taxon>
    </lineage>
</organism>
<dbReference type="RefSeq" id="WP_160317707.1">
    <property type="nucleotide sequence ID" value="NZ_LGTC01000001.1"/>
</dbReference>
<keyword evidence="4" id="KW-1185">Reference proteome</keyword>
<dbReference type="InterPro" id="IPR016747">
    <property type="entry name" value="Phosphotransbutyrylase"/>
</dbReference>
<name>A0A0L6JLC8_9FIRM</name>
<feature type="transmembrane region" description="Helical" evidence="1">
    <location>
        <begin position="9"/>
        <end position="26"/>
    </location>
</feature>
<dbReference type="Proteomes" id="UP000036923">
    <property type="component" value="Unassembled WGS sequence"/>
</dbReference>
<sequence precursor="true">MLKNKRKLLLYLLIIPAYLLLIYFFSHQTGHTSNEISEGMIRRVVGKLFSLTGNELTGNTLDTLNLLFRKFLHFTEYMILAMLFYSMLKNLPLNIHKRLAFSILPAVLYSASDEFHQLFVPKRTGKIADILIDSSGVIAGALLMYYVEKRKAKKIV</sequence>
<evidence type="ECO:0000256" key="1">
    <source>
        <dbReference type="SAM" id="Phobius"/>
    </source>
</evidence>
<dbReference type="AlphaFoldDB" id="A0A0L6JLC8"/>
<dbReference type="InterPro" id="IPR006976">
    <property type="entry name" value="VanZ-like"/>
</dbReference>
<dbReference type="EMBL" id="LGTC01000001">
    <property type="protein sequence ID" value="KNY26579.1"/>
    <property type="molecule type" value="Genomic_DNA"/>
</dbReference>
<evidence type="ECO:0000259" key="2">
    <source>
        <dbReference type="Pfam" id="PF04892"/>
    </source>
</evidence>
<dbReference type="STRING" id="398512.Bccel_1844"/>
<keyword evidence="1" id="KW-0812">Transmembrane</keyword>
<dbReference type="Pfam" id="PF04892">
    <property type="entry name" value="VanZ"/>
    <property type="match status" value="1"/>
</dbReference>
<evidence type="ECO:0000313" key="3">
    <source>
        <dbReference type="EMBL" id="KNY26579.1"/>
    </source>
</evidence>